<feature type="non-terminal residue" evidence="1">
    <location>
        <position position="1"/>
    </location>
</feature>
<sequence>YKKYERDLVEMQRGS</sequence>
<name>A0A8T0EZ85_ARGBR</name>
<reference evidence="1" key="1">
    <citation type="journal article" date="2020" name="bioRxiv">
        <title>Chromosome-level reference genome of the European wasp spider Argiope bruennichi: a resource for studies on range expansion and evolutionary adaptation.</title>
        <authorList>
            <person name="Sheffer M.M."/>
            <person name="Hoppe A."/>
            <person name="Krehenwinkel H."/>
            <person name="Uhl G."/>
            <person name="Kuss A.W."/>
            <person name="Jensen L."/>
            <person name="Jensen C."/>
            <person name="Gillespie R.G."/>
            <person name="Hoff K.J."/>
            <person name="Prost S."/>
        </authorList>
    </citation>
    <scope>NUCLEOTIDE SEQUENCE</scope>
</reference>
<evidence type="ECO:0000313" key="1">
    <source>
        <dbReference type="EMBL" id="KAF8784176.1"/>
    </source>
</evidence>
<dbReference type="Proteomes" id="UP000807504">
    <property type="component" value="Unassembled WGS sequence"/>
</dbReference>
<proteinExistence type="predicted"/>
<gene>
    <name evidence="1" type="ORF">HNY73_011595</name>
</gene>
<keyword evidence="2" id="KW-1185">Reference proteome</keyword>
<evidence type="ECO:0000313" key="2">
    <source>
        <dbReference type="Proteomes" id="UP000807504"/>
    </source>
</evidence>
<dbReference type="EMBL" id="JABXBU010000292">
    <property type="protein sequence ID" value="KAF8784176.1"/>
    <property type="molecule type" value="Genomic_DNA"/>
</dbReference>
<protein>
    <submittedName>
        <fullName evidence="1">Uncharacterized protein</fullName>
    </submittedName>
</protein>
<accession>A0A8T0EZ85</accession>
<reference evidence="1" key="2">
    <citation type="submission" date="2020-06" db="EMBL/GenBank/DDBJ databases">
        <authorList>
            <person name="Sheffer M."/>
        </authorList>
    </citation>
    <scope>NUCLEOTIDE SEQUENCE</scope>
</reference>
<comment type="caution">
    <text evidence="1">The sequence shown here is derived from an EMBL/GenBank/DDBJ whole genome shotgun (WGS) entry which is preliminary data.</text>
</comment>
<organism evidence="1 2">
    <name type="scientific">Argiope bruennichi</name>
    <name type="common">Wasp spider</name>
    <name type="synonym">Aranea bruennichi</name>
    <dbReference type="NCBI Taxonomy" id="94029"/>
    <lineage>
        <taxon>Eukaryota</taxon>
        <taxon>Metazoa</taxon>
        <taxon>Ecdysozoa</taxon>
        <taxon>Arthropoda</taxon>
        <taxon>Chelicerata</taxon>
        <taxon>Arachnida</taxon>
        <taxon>Araneae</taxon>
        <taxon>Araneomorphae</taxon>
        <taxon>Entelegynae</taxon>
        <taxon>Araneoidea</taxon>
        <taxon>Araneidae</taxon>
        <taxon>Argiope</taxon>
    </lineage>
</organism>